<dbReference type="Gene3D" id="3.90.1510.10">
    <property type="entry name" value="Glycerate kinase, domain 2"/>
    <property type="match status" value="1"/>
</dbReference>
<keyword evidence="3" id="KW-1185">Reference proteome</keyword>
<proteinExistence type="predicted"/>
<dbReference type="Pfam" id="PF02595">
    <property type="entry name" value="Gly_kinase"/>
    <property type="match status" value="1"/>
</dbReference>
<gene>
    <name evidence="2" type="ORF">J8J14_17120</name>
</gene>
<feature type="region of interest" description="Disordered" evidence="1">
    <location>
        <begin position="29"/>
        <end position="61"/>
    </location>
</feature>
<dbReference type="EMBL" id="JAGIZB010000017">
    <property type="protein sequence ID" value="MBP0446499.1"/>
    <property type="molecule type" value="Genomic_DNA"/>
</dbReference>
<organism evidence="2 3">
    <name type="scientific">Pararoseomonas baculiformis</name>
    <dbReference type="NCBI Taxonomy" id="2820812"/>
    <lineage>
        <taxon>Bacteria</taxon>
        <taxon>Pseudomonadati</taxon>
        <taxon>Pseudomonadota</taxon>
        <taxon>Alphaproteobacteria</taxon>
        <taxon>Acetobacterales</taxon>
        <taxon>Acetobacteraceae</taxon>
        <taxon>Pararoseomonas</taxon>
    </lineage>
</organism>
<evidence type="ECO:0000313" key="2">
    <source>
        <dbReference type="EMBL" id="MBP0446499.1"/>
    </source>
</evidence>
<dbReference type="Proteomes" id="UP000681594">
    <property type="component" value="Unassembled WGS sequence"/>
</dbReference>
<dbReference type="SUPFAM" id="SSF110738">
    <property type="entry name" value="Glycerate kinase I"/>
    <property type="match status" value="1"/>
</dbReference>
<accession>A0ABS4AJW0</accession>
<dbReference type="InterPro" id="IPR036129">
    <property type="entry name" value="Glycerate_kinase_sf"/>
</dbReference>
<dbReference type="InterPro" id="IPR018193">
    <property type="entry name" value="Glyc_kinase_flavodox-like_fold"/>
</dbReference>
<name>A0ABS4AJW0_9PROT</name>
<dbReference type="InterPro" id="IPR004381">
    <property type="entry name" value="Glycerate_kinase"/>
</dbReference>
<evidence type="ECO:0000256" key="1">
    <source>
        <dbReference type="SAM" id="MobiDB-lite"/>
    </source>
</evidence>
<evidence type="ECO:0000313" key="3">
    <source>
        <dbReference type="Proteomes" id="UP000681594"/>
    </source>
</evidence>
<protein>
    <submittedName>
        <fullName evidence="2">Uncharacterized protein</fullName>
    </submittedName>
</protein>
<sequence length="61" mass="6286">MPPGARNPLRTCTRGVGELIRAALDGGAQRLTPPRISSHGMLTAPGVGRRTAAVRPTQALG</sequence>
<reference evidence="2 3" key="1">
    <citation type="submission" date="2021-03" db="EMBL/GenBank/DDBJ databases">
        <authorList>
            <person name="So Y."/>
        </authorList>
    </citation>
    <scope>NUCLEOTIDE SEQUENCE [LARGE SCALE GENOMIC DNA]</scope>
    <source>
        <strain evidence="2 3">SSH11</strain>
    </source>
</reference>
<comment type="caution">
    <text evidence="2">The sequence shown here is derived from an EMBL/GenBank/DDBJ whole genome shotgun (WGS) entry which is preliminary data.</text>
</comment>